<keyword evidence="1" id="KW-0732">Signal</keyword>
<reference evidence="2 3" key="1">
    <citation type="submission" date="2019-06" db="EMBL/GenBank/DDBJ databases">
        <authorList>
            <person name="Li M."/>
        </authorList>
    </citation>
    <scope>NUCLEOTIDE SEQUENCE [LARGE SCALE GENOMIC DNA]</scope>
    <source>
        <strain evidence="2 3">BGMRC6574</strain>
    </source>
</reference>
<feature type="signal peptide" evidence="1">
    <location>
        <begin position="1"/>
        <end position="26"/>
    </location>
</feature>
<evidence type="ECO:0000256" key="1">
    <source>
        <dbReference type="SAM" id="SignalP"/>
    </source>
</evidence>
<sequence>MMKATRRTILQSLPFFGAATAVSALAAPVKVKPTPDERIAAAMVEIEAAMKEKYPGWRVQKTDDEHRALVGPKLIEGDVHSRAVLIYTSEERRGPEEARWFRHYLT</sequence>
<comment type="caution">
    <text evidence="2">The sequence shown here is derived from an EMBL/GenBank/DDBJ whole genome shotgun (WGS) entry which is preliminary data.</text>
</comment>
<organism evidence="2 3">
    <name type="scientific">Pararhizobium mangrovi</name>
    <dbReference type="NCBI Taxonomy" id="2590452"/>
    <lineage>
        <taxon>Bacteria</taxon>
        <taxon>Pseudomonadati</taxon>
        <taxon>Pseudomonadota</taxon>
        <taxon>Alphaproteobacteria</taxon>
        <taxon>Hyphomicrobiales</taxon>
        <taxon>Rhizobiaceae</taxon>
        <taxon>Rhizobium/Agrobacterium group</taxon>
        <taxon>Pararhizobium</taxon>
    </lineage>
</organism>
<accession>A0A506TZ80</accession>
<name>A0A506TZ80_9HYPH</name>
<dbReference type="RefSeq" id="WP_141168212.1">
    <property type="nucleotide sequence ID" value="NZ_VHLH01000039.1"/>
</dbReference>
<evidence type="ECO:0000313" key="3">
    <source>
        <dbReference type="Proteomes" id="UP000320314"/>
    </source>
</evidence>
<dbReference type="Proteomes" id="UP000320314">
    <property type="component" value="Unassembled WGS sequence"/>
</dbReference>
<evidence type="ECO:0000313" key="2">
    <source>
        <dbReference type="EMBL" id="TPW26044.1"/>
    </source>
</evidence>
<gene>
    <name evidence="2" type="ORF">FJU11_16655</name>
</gene>
<proteinExistence type="predicted"/>
<protein>
    <submittedName>
        <fullName evidence="2">Uncharacterized protein</fullName>
    </submittedName>
</protein>
<dbReference type="EMBL" id="VHLH01000039">
    <property type="protein sequence ID" value="TPW26044.1"/>
    <property type="molecule type" value="Genomic_DNA"/>
</dbReference>
<feature type="chain" id="PRO_5021241854" evidence="1">
    <location>
        <begin position="27"/>
        <end position="106"/>
    </location>
</feature>
<dbReference type="AlphaFoldDB" id="A0A506TZ80"/>
<keyword evidence="3" id="KW-1185">Reference proteome</keyword>